<evidence type="ECO:0000259" key="2">
    <source>
        <dbReference type="Pfam" id="PF05378"/>
    </source>
</evidence>
<dbReference type="InterPro" id="IPR002821">
    <property type="entry name" value="Hydantoinase_A"/>
</dbReference>
<dbReference type="GO" id="GO:0006749">
    <property type="term" value="P:glutathione metabolic process"/>
    <property type="evidence" value="ECO:0007669"/>
    <property type="project" value="TreeGrafter"/>
</dbReference>
<organism evidence="4 5">
    <name type="scientific">Bacillus thermozeamaize</name>
    <dbReference type="NCBI Taxonomy" id="230954"/>
    <lineage>
        <taxon>Bacteria</taxon>
        <taxon>Bacillati</taxon>
        <taxon>Bacillota</taxon>
        <taxon>Bacilli</taxon>
        <taxon>Bacillales</taxon>
        <taxon>Bacillaceae</taxon>
        <taxon>Bacillus</taxon>
    </lineage>
</organism>
<evidence type="ECO:0000259" key="3">
    <source>
        <dbReference type="Pfam" id="PF19278"/>
    </source>
</evidence>
<feature type="domain" description="Hydantoinase/oxoprolinase N-terminal" evidence="2">
    <location>
        <begin position="8"/>
        <end position="196"/>
    </location>
</feature>
<evidence type="ECO:0000313" key="4">
    <source>
        <dbReference type="EMBL" id="OUM86901.1"/>
    </source>
</evidence>
<evidence type="ECO:0000259" key="1">
    <source>
        <dbReference type="Pfam" id="PF01968"/>
    </source>
</evidence>
<dbReference type="SUPFAM" id="SSF53067">
    <property type="entry name" value="Actin-like ATPase domain"/>
    <property type="match status" value="1"/>
</dbReference>
<dbReference type="PANTHER" id="PTHR11365">
    <property type="entry name" value="5-OXOPROLINASE RELATED"/>
    <property type="match status" value="1"/>
</dbReference>
<feature type="domain" description="Acetophenone carboxylase-like C-terminal" evidence="3">
    <location>
        <begin position="526"/>
        <end position="710"/>
    </location>
</feature>
<reference evidence="5" key="1">
    <citation type="submission" date="2016-06" db="EMBL/GenBank/DDBJ databases">
        <authorList>
            <person name="Nascimento L."/>
            <person name="Pereira R.V."/>
            <person name="Martins L.F."/>
            <person name="Quaggio R.B."/>
            <person name="Silva A.M."/>
            <person name="Setubal J.C."/>
        </authorList>
    </citation>
    <scope>NUCLEOTIDE SEQUENCE [LARGE SCALE GENOMIC DNA]</scope>
</reference>
<name>A0A1Y3PHT4_9BACI</name>
<comment type="caution">
    <text evidence="4">The sequence shown here is derived from an EMBL/GenBank/DDBJ whole genome shotgun (WGS) entry which is preliminary data.</text>
</comment>
<dbReference type="Pfam" id="PF19278">
    <property type="entry name" value="Hydant_A_C"/>
    <property type="match status" value="1"/>
</dbReference>
<dbReference type="PANTHER" id="PTHR11365:SF23">
    <property type="entry name" value="HYPOTHETICAL 5-OXOPROLINASE (EUROFUNG)-RELATED"/>
    <property type="match status" value="1"/>
</dbReference>
<protein>
    <submittedName>
        <fullName evidence="4">Acetone carboxylase subunit beta</fullName>
    </submittedName>
</protein>
<sequence length="721" mass="79730">MKRHAKILAIDAGGTMTDTFIIDDKGEFVVGKAQTTPEDESVGFANSARDGLKYWGMMPEEAFPSIVSGIYSGTAMLNRLLERKGRRIGLIVTKGQEDYLRLERGLQTYLGYSYSDRLHLVTHHHNPPLVPRQRIRGVTERIDLFGDVIIPLYEQDVYTAVAELLDQQIEGLCVNLLYSYRNPAHEQRVRDIALEVMKRRNMEVPIFLASELYPVRRDFPRLNTLLVEAYAAEPSRGQLQKVNEKAKELGAKFEIRVMASHGGTIGIDSKELAPTLVSGPIGGVIGGKYLAEKLGFKNVVCTDIGGTSFDLALITNGEYHIKNTPDIARFILSLPLVQIDSVGAGTGTYVRVNPTSNRIELGPDSAGYRIGVSYEDGGVDRPTISDCNLVLGLLNPDYFLGGDVKLNKQRAIEVIEQQIARPLGLDVYEAASGVVRLFEDSLRNQVVAMVLGKGYAPVNYALLSYGGGGPLHVGGYTEGLDFEDVLIPAWAAGFSAFGCACADFEYRYDRTVDLAIEGIAAGRDPMDIAAELNQVWKELEHRVVSQFEKSGISSDQIVFRHGVRMQYQGQLNDLEFYTKKGEIKSPQDLSDIVADFENLYGKIYARSAKSPELGYLITTAIVTGIVPVEKPRLPEESLSSPEPDESAVKGTRQVYWHGEWLPATIYEMEYLKPGNVIQGLSIIESPSTTFVVPPNRHAYLDQHRIFHLKKTPLANSKGGYS</sequence>
<dbReference type="Proteomes" id="UP000196475">
    <property type="component" value="Unassembled WGS sequence"/>
</dbReference>
<accession>A0A1Y3PHT4</accession>
<dbReference type="InterPro" id="IPR049517">
    <property type="entry name" value="ACX-like_C"/>
</dbReference>
<dbReference type="InterPro" id="IPR043129">
    <property type="entry name" value="ATPase_NBD"/>
</dbReference>
<gene>
    <name evidence="4" type="ORF">BAA01_16375</name>
</gene>
<proteinExistence type="predicted"/>
<feature type="domain" description="Hydantoinase A/oxoprolinase" evidence="1">
    <location>
        <begin position="221"/>
        <end position="507"/>
    </location>
</feature>
<dbReference type="InterPro" id="IPR008040">
    <property type="entry name" value="Hydant_A_N"/>
</dbReference>
<dbReference type="Pfam" id="PF05378">
    <property type="entry name" value="Hydant_A_N"/>
    <property type="match status" value="1"/>
</dbReference>
<evidence type="ECO:0000313" key="5">
    <source>
        <dbReference type="Proteomes" id="UP000196475"/>
    </source>
</evidence>
<dbReference type="EMBL" id="LZRT01000084">
    <property type="protein sequence ID" value="OUM86901.1"/>
    <property type="molecule type" value="Genomic_DNA"/>
</dbReference>
<dbReference type="AlphaFoldDB" id="A0A1Y3PHT4"/>
<dbReference type="GO" id="GO:0005829">
    <property type="term" value="C:cytosol"/>
    <property type="evidence" value="ECO:0007669"/>
    <property type="project" value="TreeGrafter"/>
</dbReference>
<dbReference type="Pfam" id="PF01968">
    <property type="entry name" value="Hydantoinase_A"/>
    <property type="match status" value="1"/>
</dbReference>
<dbReference type="InterPro" id="IPR045079">
    <property type="entry name" value="Oxoprolinase-like"/>
</dbReference>
<dbReference type="GO" id="GO:0017168">
    <property type="term" value="F:5-oxoprolinase (ATP-hydrolyzing) activity"/>
    <property type="evidence" value="ECO:0007669"/>
    <property type="project" value="TreeGrafter"/>
</dbReference>